<dbReference type="EMBL" id="JAGTJR010000044">
    <property type="protein sequence ID" value="KAH7030526.1"/>
    <property type="molecule type" value="Genomic_DNA"/>
</dbReference>
<keyword evidence="3" id="KW-1185">Reference proteome</keyword>
<evidence type="ECO:0008006" key="4">
    <source>
        <dbReference type="Google" id="ProtNLM"/>
    </source>
</evidence>
<feature type="signal peptide" evidence="1">
    <location>
        <begin position="1"/>
        <end position="18"/>
    </location>
</feature>
<organism evidence="2 3">
    <name type="scientific">Macrophomina phaseolina</name>
    <dbReference type="NCBI Taxonomy" id="35725"/>
    <lineage>
        <taxon>Eukaryota</taxon>
        <taxon>Fungi</taxon>
        <taxon>Dikarya</taxon>
        <taxon>Ascomycota</taxon>
        <taxon>Pezizomycotina</taxon>
        <taxon>Dothideomycetes</taxon>
        <taxon>Dothideomycetes incertae sedis</taxon>
        <taxon>Botryosphaeriales</taxon>
        <taxon>Botryosphaeriaceae</taxon>
        <taxon>Macrophomina</taxon>
    </lineage>
</organism>
<evidence type="ECO:0000256" key="1">
    <source>
        <dbReference type="SAM" id="SignalP"/>
    </source>
</evidence>
<keyword evidence="1" id="KW-0732">Signal</keyword>
<comment type="caution">
    <text evidence="2">The sequence shown here is derived from an EMBL/GenBank/DDBJ whole genome shotgun (WGS) entry which is preliminary data.</text>
</comment>
<evidence type="ECO:0000313" key="2">
    <source>
        <dbReference type="EMBL" id="KAH7030526.1"/>
    </source>
</evidence>
<dbReference type="Proteomes" id="UP000774617">
    <property type="component" value="Unassembled WGS sequence"/>
</dbReference>
<feature type="chain" id="PRO_5046064576" description="Secreted protein" evidence="1">
    <location>
        <begin position="19"/>
        <end position="70"/>
    </location>
</feature>
<evidence type="ECO:0000313" key="3">
    <source>
        <dbReference type="Proteomes" id="UP000774617"/>
    </source>
</evidence>
<gene>
    <name evidence="2" type="ORF">B0J12DRAFT_681886</name>
</gene>
<sequence length="70" mass="7855">FLFLSFLFFFFFLKGGGCVCVLVGQRGAWAIRAGQTTAGDYKCASRSTQNCDKRGGRRRKAMERYERGGC</sequence>
<proteinExistence type="predicted"/>
<reference evidence="2 3" key="1">
    <citation type="journal article" date="2021" name="Nat. Commun.">
        <title>Genetic determinants of endophytism in the Arabidopsis root mycobiome.</title>
        <authorList>
            <person name="Mesny F."/>
            <person name="Miyauchi S."/>
            <person name="Thiergart T."/>
            <person name="Pickel B."/>
            <person name="Atanasova L."/>
            <person name="Karlsson M."/>
            <person name="Huettel B."/>
            <person name="Barry K.W."/>
            <person name="Haridas S."/>
            <person name="Chen C."/>
            <person name="Bauer D."/>
            <person name="Andreopoulos W."/>
            <person name="Pangilinan J."/>
            <person name="LaButti K."/>
            <person name="Riley R."/>
            <person name="Lipzen A."/>
            <person name="Clum A."/>
            <person name="Drula E."/>
            <person name="Henrissat B."/>
            <person name="Kohler A."/>
            <person name="Grigoriev I.V."/>
            <person name="Martin F.M."/>
            <person name="Hacquard S."/>
        </authorList>
    </citation>
    <scope>NUCLEOTIDE SEQUENCE [LARGE SCALE GENOMIC DNA]</scope>
    <source>
        <strain evidence="2 3">MPI-SDFR-AT-0080</strain>
    </source>
</reference>
<protein>
    <recommendedName>
        <fullName evidence="4">Secreted protein</fullName>
    </recommendedName>
</protein>
<name>A0ABQ8FWA5_9PEZI</name>
<accession>A0ABQ8FWA5</accession>
<feature type="non-terminal residue" evidence="2">
    <location>
        <position position="1"/>
    </location>
</feature>